<keyword evidence="1" id="KW-1133">Transmembrane helix</keyword>
<dbReference type="EMBL" id="JAPEUV010000006">
    <property type="protein sequence ID" value="KAJ4342415.1"/>
    <property type="molecule type" value="Genomic_DNA"/>
</dbReference>
<dbReference type="AlphaFoldDB" id="A0A9W8X6J7"/>
<sequence>MNDLPTQYTPAQLEAQDILRHLLSKLQEPDSKHYSRYGKWAARHPRLDNHCMRCIRPQVWTFLSSRWSLDGLKAIGGDLRTDAHAIYLNGILGQDKRVRIYVGQASSLRPRIAQHLNFRYRRDNPSLHYYALQRSIYNAIGVLAVLPSPNMGGHALPGMDDPGLLLNVLEMWMGLVLRSLPVSMLEEWLPDGLIKTKEGKEGIFGGLNIRCPLDQGDSKSEWVDLSESEDTLVKEYLGVDAMKASEVKDGAQEEVERRRREYTERARKMNQGQKDLGVSVNTLIAFGMGVVLGFALMKGLSGPTRW</sequence>
<reference evidence="2" key="1">
    <citation type="submission" date="2022-10" db="EMBL/GenBank/DDBJ databases">
        <title>Tapping the CABI collections for fungal endophytes: first genome assemblies for Collariella, Neodidymelliopsis, Ascochyta clinopodiicola, Didymella pomorum, Didymosphaeria variabile, Neocosmospora piperis and Neocucurbitaria cava.</title>
        <authorList>
            <person name="Hill R."/>
        </authorList>
    </citation>
    <scope>NUCLEOTIDE SEQUENCE</scope>
    <source>
        <strain evidence="2">IMI 360193</strain>
    </source>
</reference>
<feature type="transmembrane region" description="Helical" evidence="1">
    <location>
        <begin position="276"/>
        <end position="297"/>
    </location>
</feature>
<evidence type="ECO:0000313" key="2">
    <source>
        <dbReference type="EMBL" id="KAJ4342415.1"/>
    </source>
</evidence>
<accession>A0A9W8X6J7</accession>
<keyword evidence="1" id="KW-0472">Membrane</keyword>
<comment type="caution">
    <text evidence="2">The sequence shown here is derived from an EMBL/GenBank/DDBJ whole genome shotgun (WGS) entry which is preliminary data.</text>
</comment>
<organism evidence="2 3">
    <name type="scientific">Didymella glomerata</name>
    <dbReference type="NCBI Taxonomy" id="749621"/>
    <lineage>
        <taxon>Eukaryota</taxon>
        <taxon>Fungi</taxon>
        <taxon>Dikarya</taxon>
        <taxon>Ascomycota</taxon>
        <taxon>Pezizomycotina</taxon>
        <taxon>Dothideomycetes</taxon>
        <taxon>Pleosporomycetidae</taxon>
        <taxon>Pleosporales</taxon>
        <taxon>Pleosporineae</taxon>
        <taxon>Didymellaceae</taxon>
        <taxon>Didymella</taxon>
    </lineage>
</organism>
<keyword evidence="1" id="KW-0812">Transmembrane</keyword>
<evidence type="ECO:0000256" key="1">
    <source>
        <dbReference type="SAM" id="Phobius"/>
    </source>
</evidence>
<proteinExistence type="predicted"/>
<name>A0A9W8X6J7_9PLEO</name>
<protein>
    <submittedName>
        <fullName evidence="2">Uncharacterized protein</fullName>
    </submittedName>
</protein>
<evidence type="ECO:0000313" key="3">
    <source>
        <dbReference type="Proteomes" id="UP001140562"/>
    </source>
</evidence>
<gene>
    <name evidence="2" type="ORF">N0V87_001033</name>
</gene>
<dbReference type="OrthoDB" id="5412936at2759"/>
<dbReference type="Proteomes" id="UP001140562">
    <property type="component" value="Unassembled WGS sequence"/>
</dbReference>
<keyword evidence="3" id="KW-1185">Reference proteome</keyword>